<name>A0A7K6U7K3_9AVES</name>
<sequence length="220" mass="24784">VNVSLSLLESHSNETGFIHQSQDLHSSAPTKPLHLLTPSSDIQRAPKLIPIEKNMNNGFPLLKLESRYHFKPTFLHPIASSAFARPPSVPRIAWSSLNSLRNHQSYTSCTPRKSKSKEDLNMSRYDPEISKQMHEEEKRWAETVHKGPPRHLNLAQYEEQQDVSPQQRFSANANMDKALVPQNLPGVPLLRLQLDPVPRLPPVGRQPITAALIPVKPATK</sequence>
<evidence type="ECO:0000313" key="2">
    <source>
        <dbReference type="Proteomes" id="UP000559068"/>
    </source>
</evidence>
<dbReference type="GO" id="GO:0060271">
    <property type="term" value="P:cilium assembly"/>
    <property type="evidence" value="ECO:0007669"/>
    <property type="project" value="TreeGrafter"/>
</dbReference>
<organism evidence="1 2">
    <name type="scientific">Aegotheles bennettii</name>
    <dbReference type="NCBI Taxonomy" id="48278"/>
    <lineage>
        <taxon>Eukaryota</taxon>
        <taxon>Metazoa</taxon>
        <taxon>Chordata</taxon>
        <taxon>Craniata</taxon>
        <taxon>Vertebrata</taxon>
        <taxon>Euteleostomi</taxon>
        <taxon>Archelosauria</taxon>
        <taxon>Archosauria</taxon>
        <taxon>Dinosauria</taxon>
        <taxon>Saurischia</taxon>
        <taxon>Theropoda</taxon>
        <taxon>Coelurosauria</taxon>
        <taxon>Aves</taxon>
        <taxon>Neognathae</taxon>
        <taxon>Neoaves</taxon>
        <taxon>Strisores</taxon>
        <taxon>Caprimulgiformes</taxon>
        <taxon>Aegothelidae</taxon>
        <taxon>Aegotheles</taxon>
    </lineage>
</organism>
<accession>A0A7K6U7K3</accession>
<dbReference type="InterPro" id="IPR028236">
    <property type="entry name" value="CPLANE1"/>
</dbReference>
<feature type="non-terminal residue" evidence="1">
    <location>
        <position position="1"/>
    </location>
</feature>
<dbReference type="AlphaFoldDB" id="A0A7K6U7K3"/>
<keyword evidence="2" id="KW-1185">Reference proteome</keyword>
<comment type="caution">
    <text evidence="1">The sequence shown here is derived from an EMBL/GenBank/DDBJ whole genome shotgun (WGS) entry which is preliminary data.</text>
</comment>
<dbReference type="EMBL" id="VZRW01007956">
    <property type="protein sequence ID" value="NWX18814.1"/>
    <property type="molecule type" value="Genomic_DNA"/>
</dbReference>
<feature type="non-terminal residue" evidence="1">
    <location>
        <position position="220"/>
    </location>
</feature>
<evidence type="ECO:0000313" key="1">
    <source>
        <dbReference type="EMBL" id="NWX18814.1"/>
    </source>
</evidence>
<protein>
    <submittedName>
        <fullName evidence="1">CPLN1 protein</fullName>
    </submittedName>
</protein>
<gene>
    <name evidence="1" type="primary">Cplane1_2</name>
    <name evidence="1" type="ORF">AEGBEN_R03704</name>
</gene>
<dbReference type="OrthoDB" id="5974632at2759"/>
<proteinExistence type="predicted"/>
<dbReference type="PANTHER" id="PTHR14492:SF4">
    <property type="entry name" value="CILIOGENESIS AND PLANAR POLARITY EFFECTOR 1"/>
    <property type="match status" value="1"/>
</dbReference>
<dbReference type="GO" id="GO:0035869">
    <property type="term" value="C:ciliary transition zone"/>
    <property type="evidence" value="ECO:0007669"/>
    <property type="project" value="TreeGrafter"/>
</dbReference>
<dbReference type="Proteomes" id="UP000559068">
    <property type="component" value="Unassembled WGS sequence"/>
</dbReference>
<reference evidence="1 2" key="1">
    <citation type="submission" date="2019-09" db="EMBL/GenBank/DDBJ databases">
        <title>Bird 10,000 Genomes (B10K) Project - Family phase.</title>
        <authorList>
            <person name="Zhang G."/>
        </authorList>
    </citation>
    <scope>NUCLEOTIDE SEQUENCE [LARGE SCALE GENOMIC DNA]</scope>
    <source>
        <strain evidence="1">B10K-DU-029-76</strain>
        <tissue evidence="1">Heart</tissue>
    </source>
</reference>
<dbReference type="PANTHER" id="PTHR14492">
    <property type="entry name" value="JBTS17"/>
    <property type="match status" value="1"/>
</dbReference>